<feature type="transmembrane region" description="Helical" evidence="9">
    <location>
        <begin position="269"/>
        <end position="296"/>
    </location>
</feature>
<feature type="transmembrane region" description="Helical" evidence="9">
    <location>
        <begin position="52"/>
        <end position="76"/>
    </location>
</feature>
<name>A0A920CCQ2_9BACL</name>
<dbReference type="GO" id="GO:0005886">
    <property type="term" value="C:plasma membrane"/>
    <property type="evidence" value="ECO:0007669"/>
    <property type="project" value="UniProtKB-SubCell"/>
</dbReference>
<dbReference type="InterPro" id="IPR036640">
    <property type="entry name" value="ABC1_TM_sf"/>
</dbReference>
<gene>
    <name evidence="12" type="ORF">J2TS6_41840</name>
</gene>
<dbReference type="PROSITE" id="PS50893">
    <property type="entry name" value="ABC_TRANSPORTER_2"/>
    <property type="match status" value="1"/>
</dbReference>
<keyword evidence="3" id="KW-1003">Cell membrane</keyword>
<feature type="transmembrane region" description="Helical" evidence="9">
    <location>
        <begin position="235"/>
        <end position="257"/>
    </location>
</feature>
<dbReference type="PANTHER" id="PTHR43394">
    <property type="entry name" value="ATP-DEPENDENT PERMEASE MDL1, MITOCHONDRIAL"/>
    <property type="match status" value="1"/>
</dbReference>
<evidence type="ECO:0000313" key="13">
    <source>
        <dbReference type="Proteomes" id="UP000679779"/>
    </source>
</evidence>
<comment type="caution">
    <text evidence="12">The sequence shown here is derived from an EMBL/GenBank/DDBJ whole genome shotgun (WGS) entry which is preliminary data.</text>
</comment>
<evidence type="ECO:0000256" key="8">
    <source>
        <dbReference type="ARBA" id="ARBA00023136"/>
    </source>
</evidence>
<proteinExistence type="predicted"/>
<evidence type="ECO:0000256" key="2">
    <source>
        <dbReference type="ARBA" id="ARBA00022448"/>
    </source>
</evidence>
<sequence length="578" mass="63753">MLKLFRTLKPYSAPILFVFLLVFIQSLSDLYLPTLMSDIVDKGIVHGDIPYIWKIGGFMLLVALGGAFCSIGASYLSAKVAGGFAKNLRSRVFRHVQHFSLQEFDKLGTASLITRTTNDITQMQQVLTMILRMMISAPMMCIGGIIMAVSKDATLSLVIVVIVPVLAGAIFIIAGKGMPLFKAMQVKLDKLNRVLRENLTGIRVIRSFNRIEHEQKRFNEANYDLTQTAVKVNKIMAAMMPIMMLVMNFSTIAIVWFGGIRISNGHMQVGALMAFIQYAMQIMFSLIMVSVIFVMVPRASASATRINEVLDMEPQIVDPAHSAAEGKEEEKRGYLEFRDVTFSYPGAEQPAIRHISFSAAPGETTAIIGGTGSGKSTMLSLIPRFYDVESGSVMVDGRDVREMTQEELRAKVGFVPQKAVLFTGTIADNLRYGKADATDEELRQAADIAQATEFISKMKDGFQSEISQGGNNVSGGQKQRLSIARALVRKPEIYLFDDSFSALDFKTDAKLRTALKEVTADATVLIVAQRASTVMDADRIIVLDEGRIAGIGKHRELMETCDVYREIVSSQLSEEEIA</sequence>
<keyword evidence="5" id="KW-0547">Nucleotide-binding</keyword>
<keyword evidence="2" id="KW-0813">Transport</keyword>
<dbReference type="SUPFAM" id="SSF52540">
    <property type="entry name" value="P-loop containing nucleoside triphosphate hydrolases"/>
    <property type="match status" value="1"/>
</dbReference>
<evidence type="ECO:0000256" key="1">
    <source>
        <dbReference type="ARBA" id="ARBA00004651"/>
    </source>
</evidence>
<dbReference type="Pfam" id="PF00664">
    <property type="entry name" value="ABC_membrane"/>
    <property type="match status" value="1"/>
</dbReference>
<dbReference type="Pfam" id="PF00005">
    <property type="entry name" value="ABC_tran"/>
    <property type="match status" value="1"/>
</dbReference>
<accession>A0A920CCQ2</accession>
<dbReference type="InterPro" id="IPR027417">
    <property type="entry name" value="P-loop_NTPase"/>
</dbReference>
<dbReference type="InterPro" id="IPR003439">
    <property type="entry name" value="ABC_transporter-like_ATP-bd"/>
</dbReference>
<evidence type="ECO:0000259" key="11">
    <source>
        <dbReference type="PROSITE" id="PS50929"/>
    </source>
</evidence>
<evidence type="ECO:0000256" key="3">
    <source>
        <dbReference type="ARBA" id="ARBA00022475"/>
    </source>
</evidence>
<reference evidence="12" key="1">
    <citation type="submission" date="2021-03" db="EMBL/GenBank/DDBJ databases">
        <title>Antimicrobial resistance genes in bacteria isolated from Japanese honey, and their potential for conferring macrolide and lincosamide resistance in the American foulbrood pathogen Paenibacillus larvae.</title>
        <authorList>
            <person name="Okamoto M."/>
            <person name="Kumagai M."/>
            <person name="Kanamori H."/>
            <person name="Takamatsu D."/>
        </authorList>
    </citation>
    <scope>NUCLEOTIDE SEQUENCE</scope>
    <source>
        <strain evidence="12">J2TS6</strain>
    </source>
</reference>
<comment type="subcellular location">
    <subcellularLocation>
        <location evidence="1">Cell membrane</location>
        <topology evidence="1">Multi-pass membrane protein</topology>
    </subcellularLocation>
</comment>
<feature type="transmembrane region" description="Helical" evidence="9">
    <location>
        <begin position="130"/>
        <end position="149"/>
    </location>
</feature>
<dbReference type="SMART" id="SM00382">
    <property type="entry name" value="AAA"/>
    <property type="match status" value="1"/>
</dbReference>
<evidence type="ECO:0000256" key="9">
    <source>
        <dbReference type="SAM" id="Phobius"/>
    </source>
</evidence>
<keyword evidence="8 9" id="KW-0472">Membrane</keyword>
<dbReference type="InterPro" id="IPR003593">
    <property type="entry name" value="AAA+_ATPase"/>
</dbReference>
<evidence type="ECO:0000256" key="6">
    <source>
        <dbReference type="ARBA" id="ARBA00022840"/>
    </source>
</evidence>
<dbReference type="FunFam" id="1.20.1560.10:FF:000040">
    <property type="entry name" value="Multidrug ABC transporter ATP-binding protein"/>
    <property type="match status" value="1"/>
</dbReference>
<evidence type="ECO:0000256" key="7">
    <source>
        <dbReference type="ARBA" id="ARBA00022989"/>
    </source>
</evidence>
<dbReference type="SUPFAM" id="SSF90123">
    <property type="entry name" value="ABC transporter transmembrane region"/>
    <property type="match status" value="1"/>
</dbReference>
<dbReference type="FunFam" id="3.40.50.300:FF:000854">
    <property type="entry name" value="Multidrug ABC transporter ATP-binding protein"/>
    <property type="match status" value="1"/>
</dbReference>
<dbReference type="PANTHER" id="PTHR43394:SF1">
    <property type="entry name" value="ATP-BINDING CASSETTE SUB-FAMILY B MEMBER 10, MITOCHONDRIAL"/>
    <property type="match status" value="1"/>
</dbReference>
<protein>
    <submittedName>
        <fullName evidence="12">Multidrug ABC transporter ATP-binding protein</fullName>
    </submittedName>
</protein>
<dbReference type="EMBL" id="BORQ01000005">
    <property type="protein sequence ID" value="GIO33043.1"/>
    <property type="molecule type" value="Genomic_DNA"/>
</dbReference>
<dbReference type="Proteomes" id="UP000679779">
    <property type="component" value="Unassembled WGS sequence"/>
</dbReference>
<dbReference type="AlphaFoldDB" id="A0A920CCQ2"/>
<dbReference type="CDD" id="cd18548">
    <property type="entry name" value="ABC_6TM_Tm287_like"/>
    <property type="match status" value="1"/>
</dbReference>
<keyword evidence="6 12" id="KW-0067">ATP-binding</keyword>
<dbReference type="PROSITE" id="PS00211">
    <property type="entry name" value="ABC_TRANSPORTER_1"/>
    <property type="match status" value="1"/>
</dbReference>
<dbReference type="PROSITE" id="PS50929">
    <property type="entry name" value="ABC_TM1F"/>
    <property type="match status" value="1"/>
</dbReference>
<feature type="transmembrane region" description="Helical" evidence="9">
    <location>
        <begin position="155"/>
        <end position="174"/>
    </location>
</feature>
<dbReference type="InterPro" id="IPR039421">
    <property type="entry name" value="Type_1_exporter"/>
</dbReference>
<dbReference type="GO" id="GO:0005524">
    <property type="term" value="F:ATP binding"/>
    <property type="evidence" value="ECO:0007669"/>
    <property type="project" value="UniProtKB-KW"/>
</dbReference>
<keyword evidence="13" id="KW-1185">Reference proteome</keyword>
<evidence type="ECO:0000256" key="5">
    <source>
        <dbReference type="ARBA" id="ARBA00022741"/>
    </source>
</evidence>
<feature type="domain" description="ABC transmembrane type-1" evidence="11">
    <location>
        <begin position="16"/>
        <end position="298"/>
    </location>
</feature>
<evidence type="ECO:0000313" key="12">
    <source>
        <dbReference type="EMBL" id="GIO33043.1"/>
    </source>
</evidence>
<keyword evidence="4 9" id="KW-0812">Transmembrane</keyword>
<evidence type="ECO:0000256" key="4">
    <source>
        <dbReference type="ARBA" id="ARBA00022692"/>
    </source>
</evidence>
<dbReference type="GO" id="GO:0016887">
    <property type="term" value="F:ATP hydrolysis activity"/>
    <property type="evidence" value="ECO:0007669"/>
    <property type="project" value="InterPro"/>
</dbReference>
<feature type="domain" description="ABC transporter" evidence="10">
    <location>
        <begin position="335"/>
        <end position="570"/>
    </location>
</feature>
<dbReference type="RefSeq" id="WP_212958187.1">
    <property type="nucleotide sequence ID" value="NZ_BORQ01000005.1"/>
</dbReference>
<dbReference type="Gene3D" id="3.40.50.300">
    <property type="entry name" value="P-loop containing nucleotide triphosphate hydrolases"/>
    <property type="match status" value="1"/>
</dbReference>
<evidence type="ECO:0000259" key="10">
    <source>
        <dbReference type="PROSITE" id="PS50893"/>
    </source>
</evidence>
<dbReference type="InterPro" id="IPR011527">
    <property type="entry name" value="ABC1_TM_dom"/>
</dbReference>
<keyword evidence="7 9" id="KW-1133">Transmembrane helix</keyword>
<organism evidence="12 13">
    <name type="scientific">Paenibacillus albilobatus</name>
    <dbReference type="NCBI Taxonomy" id="2716884"/>
    <lineage>
        <taxon>Bacteria</taxon>
        <taxon>Bacillati</taxon>
        <taxon>Bacillota</taxon>
        <taxon>Bacilli</taxon>
        <taxon>Bacillales</taxon>
        <taxon>Paenibacillaceae</taxon>
        <taxon>Paenibacillus</taxon>
    </lineage>
</organism>
<dbReference type="Gene3D" id="1.20.1560.10">
    <property type="entry name" value="ABC transporter type 1, transmembrane domain"/>
    <property type="match status" value="1"/>
</dbReference>
<dbReference type="InterPro" id="IPR017871">
    <property type="entry name" value="ABC_transporter-like_CS"/>
</dbReference>
<dbReference type="GO" id="GO:0015421">
    <property type="term" value="F:ABC-type oligopeptide transporter activity"/>
    <property type="evidence" value="ECO:0007669"/>
    <property type="project" value="TreeGrafter"/>
</dbReference>